<dbReference type="PANTHER" id="PTHR32089">
    <property type="entry name" value="METHYL-ACCEPTING CHEMOTAXIS PROTEIN MCPB"/>
    <property type="match status" value="1"/>
</dbReference>
<accession>A0ABU9VTQ0</accession>
<evidence type="ECO:0000256" key="4">
    <source>
        <dbReference type="ARBA" id="ARBA00022989"/>
    </source>
</evidence>
<dbReference type="InterPro" id="IPR029151">
    <property type="entry name" value="Sensor-like_sf"/>
</dbReference>
<dbReference type="Pfam" id="PF00015">
    <property type="entry name" value="MCPsignal"/>
    <property type="match status" value="1"/>
</dbReference>
<comment type="subcellular location">
    <subcellularLocation>
        <location evidence="1">Cell membrane</location>
        <topology evidence="1">Multi-pass membrane protein</topology>
    </subcellularLocation>
</comment>
<dbReference type="PROSITE" id="PS50111">
    <property type="entry name" value="CHEMOTAXIS_TRANSDUC_2"/>
    <property type="match status" value="1"/>
</dbReference>
<organism evidence="12 13">
    <name type="scientific">Anoxynatronum sibiricum</name>
    <dbReference type="NCBI Taxonomy" id="210623"/>
    <lineage>
        <taxon>Bacteria</taxon>
        <taxon>Bacillati</taxon>
        <taxon>Bacillota</taxon>
        <taxon>Clostridia</taxon>
        <taxon>Eubacteriales</taxon>
        <taxon>Clostridiaceae</taxon>
        <taxon>Anoxynatronum</taxon>
    </lineage>
</organism>
<dbReference type="RefSeq" id="WP_343185679.1">
    <property type="nucleotide sequence ID" value="NZ_JBCITM010000006.1"/>
</dbReference>
<dbReference type="SUPFAM" id="SSF103190">
    <property type="entry name" value="Sensory domain-like"/>
    <property type="match status" value="1"/>
</dbReference>
<sequence>MEPKETQRDGRKGTIKTRLVLLPLLVVIIVVSAISAVSSWFSRESLLHQMEENGYYIARQFISRVEDNVDSLEALNDLLEEKILTAARMAVRNEEVMSDELLLSLAVDFGISDLYWYDNQGVTLYSTVPEYIGWQPDPGHPVHQFMISGNESLMEDIRMDTESGNYFKYGYLRSQSGDFIQVGIPADEVQALTYRFSYQSLVENMALSDEVMYALVMDKDLKTVAHNDPNEVGIVFDDAGSMAAAQQGVPHSQMWDFNEETVFDVIFPAVINGELQGAVAIGFSMANVNAAINRNLSMAIGGGLVGLLLLGLILYSTSNSVITTLRVLVTQASAMAAGDFRQDLPASLSQRNDEIGGIAEAIRYMQDSMKKMIRNVIEASEQVAASSEELTATSQQSATASDEVARTIEEIAKGAGDQAKDTEKGALTASELGEVVAKDKAALSALNHSVDSVTQLKNEGIHTLNELIVKTQKSSQGSAQVHEVILNTNNSADRINQASGMIKSIAEQTNLLALNAAIEAARAGEAGRGFAVVADEIRKLAEASNQFTGEISTIMEELTAQTDKAVKTMEEVAKIIEEQSDSVEETNQKFAGISTAIETMKQAIQEVNISGLEIESKKDALTQILQNLSAISQENAAGSEEASASVEEQTAAMAEIANSSEELSQIAEELNLLVQQFKV</sequence>
<keyword evidence="13" id="KW-1185">Reference proteome</keyword>
<name>A0ABU9VTQ0_9CLOT</name>
<dbReference type="Gene3D" id="3.30.450.20">
    <property type="entry name" value="PAS domain"/>
    <property type="match status" value="1"/>
</dbReference>
<dbReference type="InterPro" id="IPR033463">
    <property type="entry name" value="sCache_3"/>
</dbReference>
<evidence type="ECO:0000256" key="2">
    <source>
        <dbReference type="ARBA" id="ARBA00022475"/>
    </source>
</evidence>
<feature type="domain" description="Methyl-accepting transducer" evidence="10">
    <location>
        <begin position="393"/>
        <end position="650"/>
    </location>
</feature>
<dbReference type="PROSITE" id="PS50885">
    <property type="entry name" value="HAMP"/>
    <property type="match status" value="1"/>
</dbReference>
<dbReference type="SMART" id="SM00304">
    <property type="entry name" value="HAMP"/>
    <property type="match status" value="2"/>
</dbReference>
<keyword evidence="6 8" id="KW-0807">Transducer</keyword>
<keyword evidence="5 9" id="KW-0472">Membrane</keyword>
<gene>
    <name evidence="12" type="ORF">AAIG11_07735</name>
</gene>
<reference evidence="12 13" key="1">
    <citation type="submission" date="2024-04" db="EMBL/GenBank/DDBJ databases">
        <title>Genome sequencing and metabolic network reconstruction of aminoacids and betaine degradation by Anoxynatronum sibiricum.</title>
        <authorList>
            <person name="Detkova E.N."/>
            <person name="Boltjanskaja Y.V."/>
            <person name="Mardanov A.V."/>
            <person name="Kevbrin V."/>
        </authorList>
    </citation>
    <scope>NUCLEOTIDE SEQUENCE [LARGE SCALE GENOMIC DNA]</scope>
    <source>
        <strain evidence="12 13">Z-7981</strain>
    </source>
</reference>
<evidence type="ECO:0000256" key="1">
    <source>
        <dbReference type="ARBA" id="ARBA00004651"/>
    </source>
</evidence>
<feature type="domain" description="HAMP" evidence="11">
    <location>
        <begin position="319"/>
        <end position="374"/>
    </location>
</feature>
<dbReference type="Gene3D" id="1.10.287.950">
    <property type="entry name" value="Methyl-accepting chemotaxis protein"/>
    <property type="match status" value="1"/>
</dbReference>
<dbReference type="EMBL" id="JBCITM010000006">
    <property type="protein sequence ID" value="MEN1760358.1"/>
    <property type="molecule type" value="Genomic_DNA"/>
</dbReference>
<evidence type="ECO:0000256" key="5">
    <source>
        <dbReference type="ARBA" id="ARBA00023136"/>
    </source>
</evidence>
<evidence type="ECO:0000259" key="10">
    <source>
        <dbReference type="PROSITE" id="PS50111"/>
    </source>
</evidence>
<evidence type="ECO:0000313" key="12">
    <source>
        <dbReference type="EMBL" id="MEN1760358.1"/>
    </source>
</evidence>
<comment type="similarity">
    <text evidence="7">Belongs to the methyl-accepting chemotaxis (MCP) protein family.</text>
</comment>
<evidence type="ECO:0000256" key="7">
    <source>
        <dbReference type="ARBA" id="ARBA00029447"/>
    </source>
</evidence>
<dbReference type="SUPFAM" id="SSF58104">
    <property type="entry name" value="Methyl-accepting chemotaxis protein (MCP) signaling domain"/>
    <property type="match status" value="1"/>
</dbReference>
<dbReference type="Pfam" id="PF17203">
    <property type="entry name" value="sCache_3_2"/>
    <property type="match status" value="1"/>
</dbReference>
<evidence type="ECO:0000259" key="11">
    <source>
        <dbReference type="PROSITE" id="PS50885"/>
    </source>
</evidence>
<dbReference type="InterPro" id="IPR004089">
    <property type="entry name" value="MCPsignal_dom"/>
</dbReference>
<dbReference type="Proteomes" id="UP001407405">
    <property type="component" value="Unassembled WGS sequence"/>
</dbReference>
<evidence type="ECO:0000256" key="6">
    <source>
        <dbReference type="ARBA" id="ARBA00023224"/>
    </source>
</evidence>
<comment type="caution">
    <text evidence="12">The sequence shown here is derived from an EMBL/GenBank/DDBJ whole genome shotgun (WGS) entry which is preliminary data.</text>
</comment>
<feature type="transmembrane region" description="Helical" evidence="9">
    <location>
        <begin position="20"/>
        <end position="41"/>
    </location>
</feature>
<keyword evidence="3 9" id="KW-0812">Transmembrane</keyword>
<keyword evidence="4 9" id="KW-1133">Transmembrane helix</keyword>
<evidence type="ECO:0000256" key="3">
    <source>
        <dbReference type="ARBA" id="ARBA00022692"/>
    </source>
</evidence>
<dbReference type="SMART" id="SM00283">
    <property type="entry name" value="MA"/>
    <property type="match status" value="1"/>
</dbReference>
<dbReference type="PANTHER" id="PTHR32089:SF112">
    <property type="entry name" value="LYSOZYME-LIKE PROTEIN-RELATED"/>
    <property type="match status" value="1"/>
</dbReference>
<dbReference type="InterPro" id="IPR003660">
    <property type="entry name" value="HAMP_dom"/>
</dbReference>
<dbReference type="CDD" id="cd06225">
    <property type="entry name" value="HAMP"/>
    <property type="match status" value="1"/>
</dbReference>
<proteinExistence type="inferred from homology"/>
<protein>
    <submittedName>
        <fullName evidence="12">Methyl-accepting chemotaxis protein</fullName>
    </submittedName>
</protein>
<dbReference type="Pfam" id="PF00672">
    <property type="entry name" value="HAMP"/>
    <property type="match status" value="1"/>
</dbReference>
<keyword evidence="2" id="KW-1003">Cell membrane</keyword>
<evidence type="ECO:0000313" key="13">
    <source>
        <dbReference type="Proteomes" id="UP001407405"/>
    </source>
</evidence>
<evidence type="ECO:0000256" key="8">
    <source>
        <dbReference type="PROSITE-ProRule" id="PRU00284"/>
    </source>
</evidence>
<evidence type="ECO:0000256" key="9">
    <source>
        <dbReference type="SAM" id="Phobius"/>
    </source>
</evidence>